<keyword evidence="2" id="KW-1185">Reference proteome</keyword>
<protein>
    <submittedName>
        <fullName evidence="1">Membrane-targeted effector domain-containing toxin</fullName>
    </submittedName>
</protein>
<gene>
    <name evidence="1" type="ORF">OOJ96_09740</name>
</gene>
<accession>A0ACC7PD73</accession>
<dbReference type="Proteomes" id="UP001637618">
    <property type="component" value="Unassembled WGS sequence"/>
</dbReference>
<organism evidence="1 2">
    <name type="scientific">Pseudomonas imrae</name>
    <dbReference type="NCBI Taxonomy" id="2992837"/>
    <lineage>
        <taxon>Bacteria</taxon>
        <taxon>Pseudomonadati</taxon>
        <taxon>Pseudomonadota</taxon>
        <taxon>Gammaproteobacteria</taxon>
        <taxon>Pseudomonadales</taxon>
        <taxon>Pseudomonadaceae</taxon>
        <taxon>Pseudomonas</taxon>
    </lineage>
</organism>
<sequence length="1653" mass="181098">MSTNTSTSLAVSPIDAIDLMGVLPPPTRAWQLGQLQQAIAAGQELLARQPSPALLAEELFRQAFSSTFSGQNIDPDTVYLSSESVTGAPQQSLTQLFQQALTSGRAPVGAQILAFCTADGVLVDIESQRFEGVVSECLTRLSERYRLRLSEFWRAPAVADSSRTRREVLLQHRCDALAWEAALRRADNLADSTQGITAHGLELVRALIQPDTSELPESPAMGLYRLAIKGADADIDLTAAFMLTTGGLNSLNPVLLYTPQRGLEEFVSYSEMLNELSLRWITDGGRDGILGNVAVADFDRALALRRAGRAVWVAVRLFPEAAESLMERVLNEQLAQQQSNLITVLEALEPDVSVRLSAVLALAQGLPRDLASRPLRPDTLPVLPVVGVSLEDQQKNLVRQMGALNTLIAKLLAGKPQVERFFQLQLKKMFGAVAEQIRPTEIYFTRSHVDEQGVQQFQSSETLEALLTQLLASQEDAVNQNLHSDGAFYVEPDSLNDQYKLHPIGTLNDLVAALRAQLPTLISEFWNARQGNQGLRCELLIRARKQALAIEAALRALDGTLQPLSRALIDRFLQYPTHAARELAYRGTPRPQVYALSLADGTRFAGVFILSGNAQRAHRTPLILWTPGDGFEEYADRAALYGAIIQRLNQAGPPGVLLARSLPVKVRTVWAGMWGESERLELTEVACDFVADSIHSLLTMQQQELNSLLASAELLQVGVPDQRIDLAPQLDIAGAFVARNRRLEDQALPAWQKALAADARRVLQRLELAAQNKNRQLAVWLEGIPSLAEYARQALRNKLQTFLQSKGLPASAAQRIDPDKVVVVKTEHVRLTYSPAPGVTQPVERSYVERVSLTELALKNVEPWHQSLSWTSRETLEAPLNYADGSRVFSSSGEALVLSRERLEQWVKDINVGDSYRSGVLKIKFAPPAQSQEAEQRAQAWMSAQGATLEYEAQLARLNPAVYQTPLADDPARKRGEQWVSAVLASWAPQSRPLVEGKAVVANFLVLGTPKEAPEVGGGQLVLGLLVICTDEDAQRILYAPDAPDGMNLRELPDEAALLALLSGPAWRAYLMQRIVVKGEGIARAPWLTQEMRLLLTDSVFLKTIVSVLPPIGPDPAGLPMMKISLVPCLASLLHGMYYMQVMRQMELADRGSVSNAQVARQSTFNKVMFGIEVAGNLLDMFPWAAHWATGALGIWRRLSHNMVRTFRTRGLVIPGLVLRRGPGARRVVSMEVVGDVIGQPVLGVKPLPVSPFAASSTVTAPSALFEVPAPLALTSFVPPGWRSAAVPQDEAVALLRGLEPNSKGIYRTAAGDYLIRPLSADGQAAVYRIKGDFKLYEGDELTVSIIDGRSRIEVGVLQYGGYGQWRPVALRGGGGGSSRSAADLPGEEFLSSVDYRDGKHLAFDLPESTGIFHSAWFKRDWQRFYKSVVKPRRPEPLSLAPSATLDDLIEQVFAKADGMVLGEVHNQAASITFLQEKMQVLYDRGVRTLYIEGSHATAAPITAARNSSDSRHIVAAKARSCGIRVRGLDDDALTLHRDPHTMAAHIEMSTRLEEMNYFAVRQIETYRTLDDGKWVAWVGSDHMSTSSGVPGLTELTGAFGVKIRDAKPGQATAITFPVDRFWYSRPSGDVQVDMALSTSTVRTPMAPNTVWS</sequence>
<comment type="caution">
    <text evidence="1">The sequence shown here is derived from an EMBL/GenBank/DDBJ whole genome shotgun (WGS) entry which is preliminary data.</text>
</comment>
<name>A0ACC7PD73_9PSED</name>
<dbReference type="EMBL" id="JAPEQY010000006">
    <property type="protein sequence ID" value="MFO2477685.1"/>
    <property type="molecule type" value="Genomic_DNA"/>
</dbReference>
<evidence type="ECO:0000313" key="2">
    <source>
        <dbReference type="Proteomes" id="UP001637618"/>
    </source>
</evidence>
<reference evidence="1" key="1">
    <citation type="submission" date="2022-11" db="EMBL/GenBank/DDBJ databases">
        <title>Draft genome sequences of strains of Pseudomonas imrae sp. nov.</title>
        <authorList>
            <person name="Salva Serra F."/>
            <person name="Nimje P."/>
            <person name="Moore E.R.B."/>
            <person name="Marathe N.P."/>
        </authorList>
    </citation>
    <scope>NUCLEOTIDE SEQUENCE</scope>
    <source>
        <strain evidence="1">15FMM2</strain>
    </source>
</reference>
<evidence type="ECO:0000313" key="1">
    <source>
        <dbReference type="EMBL" id="MFO2477685.1"/>
    </source>
</evidence>
<proteinExistence type="predicted"/>